<gene>
    <name evidence="2" type="ORF">QN277_018800</name>
</gene>
<name>A0AAE1JRC1_9FABA</name>
<accession>A0AAE1JRC1</accession>
<proteinExistence type="predicted"/>
<dbReference type="InterPro" id="IPR036691">
    <property type="entry name" value="Endo/exonu/phosph_ase_sf"/>
</dbReference>
<evidence type="ECO:0000313" key="3">
    <source>
        <dbReference type="Proteomes" id="UP001293593"/>
    </source>
</evidence>
<dbReference type="EMBL" id="JAWXYG010000004">
    <property type="protein sequence ID" value="KAK4275772.1"/>
    <property type="molecule type" value="Genomic_DNA"/>
</dbReference>
<dbReference type="PANTHER" id="PTHR33710:SF77">
    <property type="entry name" value="DNASE I-LIKE SUPERFAMILY PROTEIN"/>
    <property type="match status" value="1"/>
</dbReference>
<evidence type="ECO:0000259" key="1">
    <source>
        <dbReference type="Pfam" id="PF03372"/>
    </source>
</evidence>
<comment type="caution">
    <text evidence="2">The sequence shown here is derived from an EMBL/GenBank/DDBJ whole genome shotgun (WGS) entry which is preliminary data.</text>
</comment>
<dbReference type="InterPro" id="IPR005135">
    <property type="entry name" value="Endo/exonuclease/phosphatase"/>
</dbReference>
<dbReference type="Pfam" id="PF03372">
    <property type="entry name" value="Exo_endo_phos"/>
    <property type="match status" value="1"/>
</dbReference>
<dbReference type="Proteomes" id="UP001293593">
    <property type="component" value="Unassembled WGS sequence"/>
</dbReference>
<sequence>MVILAETKCESDSKLLCLKHLGFDGLVHVPSCGRSGGLVAVWKSDQLGVTVLRRDRQFLHFLCSIADSPSFFLTAVYSHPLPHLKHSLWEELRMLFQIIADPWIIAGDFNDIVHPSERVGGSAPNLSRINKFLDRINACHLTDAGFFGSRFTWRGPCIANASRLFERLDRAFINTPFLISFKGFRVRLLNRLKYSDHNLISLCFETVERSGNPVRPFCFEAMWLQHEGYNAFLAANWESQSDFNQALTSFQGSIVEWNREVFGMIENRKRRIMARLSSIQNASAYPFSRYLCSLEVELQNELQKILSLEEIKWFQKSRDIWILKGDRNIHGTIISRRK</sequence>
<reference evidence="2" key="1">
    <citation type="submission" date="2023-10" db="EMBL/GenBank/DDBJ databases">
        <title>Chromosome-level genome of the transformable northern wattle, Acacia crassicarpa.</title>
        <authorList>
            <person name="Massaro I."/>
            <person name="Sinha N.R."/>
            <person name="Poethig S."/>
            <person name="Leichty A.R."/>
        </authorList>
    </citation>
    <scope>NUCLEOTIDE SEQUENCE</scope>
    <source>
        <strain evidence="2">Acra3RX</strain>
        <tissue evidence="2">Leaf</tissue>
    </source>
</reference>
<dbReference type="AlphaFoldDB" id="A0AAE1JRC1"/>
<dbReference type="Gene3D" id="3.60.10.10">
    <property type="entry name" value="Endonuclease/exonuclease/phosphatase"/>
    <property type="match status" value="1"/>
</dbReference>
<keyword evidence="3" id="KW-1185">Reference proteome</keyword>
<organism evidence="2 3">
    <name type="scientific">Acacia crassicarpa</name>
    <name type="common">northern wattle</name>
    <dbReference type="NCBI Taxonomy" id="499986"/>
    <lineage>
        <taxon>Eukaryota</taxon>
        <taxon>Viridiplantae</taxon>
        <taxon>Streptophyta</taxon>
        <taxon>Embryophyta</taxon>
        <taxon>Tracheophyta</taxon>
        <taxon>Spermatophyta</taxon>
        <taxon>Magnoliopsida</taxon>
        <taxon>eudicotyledons</taxon>
        <taxon>Gunneridae</taxon>
        <taxon>Pentapetalae</taxon>
        <taxon>rosids</taxon>
        <taxon>fabids</taxon>
        <taxon>Fabales</taxon>
        <taxon>Fabaceae</taxon>
        <taxon>Caesalpinioideae</taxon>
        <taxon>mimosoid clade</taxon>
        <taxon>Acacieae</taxon>
        <taxon>Acacia</taxon>
    </lineage>
</organism>
<feature type="domain" description="Endonuclease/exonuclease/phosphatase" evidence="1">
    <location>
        <begin position="2"/>
        <end position="197"/>
    </location>
</feature>
<dbReference type="GO" id="GO:0003824">
    <property type="term" value="F:catalytic activity"/>
    <property type="evidence" value="ECO:0007669"/>
    <property type="project" value="InterPro"/>
</dbReference>
<evidence type="ECO:0000313" key="2">
    <source>
        <dbReference type="EMBL" id="KAK4275772.1"/>
    </source>
</evidence>
<dbReference type="SUPFAM" id="SSF56219">
    <property type="entry name" value="DNase I-like"/>
    <property type="match status" value="1"/>
</dbReference>
<protein>
    <recommendedName>
        <fullName evidence="1">Endonuclease/exonuclease/phosphatase domain-containing protein</fullName>
    </recommendedName>
</protein>
<dbReference type="PANTHER" id="PTHR33710">
    <property type="entry name" value="BNAC02G09200D PROTEIN"/>
    <property type="match status" value="1"/>
</dbReference>